<comment type="similarity">
    <text evidence="1">Belongs to the thioesterase PaaI family.</text>
</comment>
<keyword evidence="5" id="KW-1185">Reference proteome</keyword>
<dbReference type="Proteomes" id="UP000255297">
    <property type="component" value="Unassembled WGS sequence"/>
</dbReference>
<evidence type="ECO:0000313" key="5">
    <source>
        <dbReference type="Proteomes" id="UP000255297"/>
    </source>
</evidence>
<keyword evidence="2 4" id="KW-0378">Hydrolase</keyword>
<dbReference type="RefSeq" id="WP_031567558.1">
    <property type="nucleotide sequence ID" value="NZ_CAAAIS010000007.1"/>
</dbReference>
<evidence type="ECO:0000313" key="4">
    <source>
        <dbReference type="EMBL" id="STY28881.1"/>
    </source>
</evidence>
<dbReference type="Pfam" id="PF03061">
    <property type="entry name" value="4HBT"/>
    <property type="match status" value="1"/>
</dbReference>
<dbReference type="Gene3D" id="3.10.129.10">
    <property type="entry name" value="Hotdog Thioesterase"/>
    <property type="match status" value="1"/>
</dbReference>
<dbReference type="SUPFAM" id="SSF54637">
    <property type="entry name" value="Thioesterase/thiol ester dehydrase-isomerase"/>
    <property type="match status" value="1"/>
</dbReference>
<protein>
    <submittedName>
        <fullName evidence="4">Esterase</fullName>
        <ecNumber evidence="4">3.1.-.-</ecNumber>
    </submittedName>
</protein>
<organism evidence="4 5">
    <name type="scientific">Legionella wadsworthii</name>
    <dbReference type="NCBI Taxonomy" id="28088"/>
    <lineage>
        <taxon>Bacteria</taxon>
        <taxon>Pseudomonadati</taxon>
        <taxon>Pseudomonadota</taxon>
        <taxon>Gammaproteobacteria</taxon>
        <taxon>Legionellales</taxon>
        <taxon>Legionellaceae</taxon>
        <taxon>Legionella</taxon>
    </lineage>
</organism>
<sequence length="143" mass="15899">MAIWFKEITLEDLNRFGKNTMSEFLGIQFIEIGDNFLKATMPVNERTRQPIGILHGGANVALAETAASTAANSVIDVNQFFCVGLEINANHIRSVKDGFVTAITTPLHLGRSTHVWEIKIFNEQKKLTCISRMTASVITHPKE</sequence>
<dbReference type="InterPro" id="IPR003736">
    <property type="entry name" value="PAAI_dom"/>
</dbReference>
<dbReference type="PANTHER" id="PTHR43240:SF5">
    <property type="entry name" value="1,4-DIHYDROXY-2-NAPHTHOYL-COA THIOESTERASE 1"/>
    <property type="match status" value="1"/>
</dbReference>
<dbReference type="EMBL" id="UGPB01000001">
    <property type="protein sequence ID" value="STY28881.1"/>
    <property type="molecule type" value="Genomic_DNA"/>
</dbReference>
<dbReference type="STRING" id="1122170.GCA_000701265_01960"/>
<dbReference type="EC" id="3.1.-.-" evidence="4"/>
<dbReference type="CDD" id="cd03443">
    <property type="entry name" value="PaaI_thioesterase"/>
    <property type="match status" value="1"/>
</dbReference>
<dbReference type="GO" id="GO:0061522">
    <property type="term" value="F:1,4-dihydroxy-2-naphthoyl-CoA thioesterase activity"/>
    <property type="evidence" value="ECO:0007669"/>
    <property type="project" value="TreeGrafter"/>
</dbReference>
<proteinExistence type="inferred from homology"/>
<feature type="domain" description="Thioesterase" evidence="3">
    <location>
        <begin position="52"/>
        <end position="129"/>
    </location>
</feature>
<accession>A0A378LXT6</accession>
<dbReference type="NCBIfam" id="TIGR00369">
    <property type="entry name" value="unchar_dom_1"/>
    <property type="match status" value="1"/>
</dbReference>
<dbReference type="GO" id="GO:0005829">
    <property type="term" value="C:cytosol"/>
    <property type="evidence" value="ECO:0007669"/>
    <property type="project" value="TreeGrafter"/>
</dbReference>
<dbReference type="OrthoDB" id="9798208at2"/>
<evidence type="ECO:0000259" key="3">
    <source>
        <dbReference type="Pfam" id="PF03061"/>
    </source>
</evidence>
<reference evidence="4 5" key="1">
    <citation type="submission" date="2018-06" db="EMBL/GenBank/DDBJ databases">
        <authorList>
            <consortium name="Pathogen Informatics"/>
            <person name="Doyle S."/>
        </authorList>
    </citation>
    <scope>NUCLEOTIDE SEQUENCE [LARGE SCALE GENOMIC DNA]</scope>
    <source>
        <strain evidence="4 5">NCTC11532</strain>
    </source>
</reference>
<evidence type="ECO:0000256" key="2">
    <source>
        <dbReference type="ARBA" id="ARBA00022801"/>
    </source>
</evidence>
<dbReference type="AlphaFoldDB" id="A0A378LXT6"/>
<gene>
    <name evidence="4" type="primary">ydiI</name>
    <name evidence="4" type="ORF">NCTC11532_01058</name>
</gene>
<dbReference type="InterPro" id="IPR029069">
    <property type="entry name" value="HotDog_dom_sf"/>
</dbReference>
<dbReference type="PANTHER" id="PTHR43240">
    <property type="entry name" value="1,4-DIHYDROXY-2-NAPHTHOYL-COA THIOESTERASE 1"/>
    <property type="match status" value="1"/>
</dbReference>
<evidence type="ECO:0000256" key="1">
    <source>
        <dbReference type="ARBA" id="ARBA00008324"/>
    </source>
</evidence>
<dbReference type="InterPro" id="IPR006683">
    <property type="entry name" value="Thioestr_dom"/>
</dbReference>
<name>A0A378LXT6_9GAMM</name>